<evidence type="ECO:0000313" key="2">
    <source>
        <dbReference type="EMBL" id="KAJ8040901.1"/>
    </source>
</evidence>
<feature type="region of interest" description="Disordered" evidence="1">
    <location>
        <begin position="36"/>
        <end position="65"/>
    </location>
</feature>
<evidence type="ECO:0000313" key="3">
    <source>
        <dbReference type="Proteomes" id="UP001152320"/>
    </source>
</evidence>
<protein>
    <submittedName>
        <fullName evidence="2">Uncharacterized protein</fullName>
    </submittedName>
</protein>
<evidence type="ECO:0000256" key="1">
    <source>
        <dbReference type="SAM" id="MobiDB-lite"/>
    </source>
</evidence>
<accession>A0A9Q1C8Z0</accession>
<keyword evidence="3" id="KW-1185">Reference proteome</keyword>
<dbReference type="EMBL" id="JAIZAY010000006">
    <property type="protein sequence ID" value="KAJ8040901.1"/>
    <property type="molecule type" value="Genomic_DNA"/>
</dbReference>
<dbReference type="AlphaFoldDB" id="A0A9Q1C8Z0"/>
<proteinExistence type="predicted"/>
<organism evidence="2 3">
    <name type="scientific">Holothuria leucospilota</name>
    <name type="common">Black long sea cucumber</name>
    <name type="synonym">Mertensiothuria leucospilota</name>
    <dbReference type="NCBI Taxonomy" id="206669"/>
    <lineage>
        <taxon>Eukaryota</taxon>
        <taxon>Metazoa</taxon>
        <taxon>Echinodermata</taxon>
        <taxon>Eleutherozoa</taxon>
        <taxon>Echinozoa</taxon>
        <taxon>Holothuroidea</taxon>
        <taxon>Aspidochirotacea</taxon>
        <taxon>Aspidochirotida</taxon>
        <taxon>Holothuriidae</taxon>
        <taxon>Holothuria</taxon>
    </lineage>
</organism>
<sequence length="110" mass="12594">MTMLSINHFRSEANGEYQCHLSDPDKNNTVTSFRTVETRNDGDSNNPDPPATEYHPSSNEYPHHKVTLTDYGNDEWFGVFGCRATRSGKNETRISTTRMRSDGKCTCFFY</sequence>
<comment type="caution">
    <text evidence="2">The sequence shown here is derived from an EMBL/GenBank/DDBJ whole genome shotgun (WGS) entry which is preliminary data.</text>
</comment>
<reference evidence="2" key="1">
    <citation type="submission" date="2021-10" db="EMBL/GenBank/DDBJ databases">
        <title>Tropical sea cucumber genome reveals ecological adaptation and Cuvierian tubules defense mechanism.</title>
        <authorList>
            <person name="Chen T."/>
        </authorList>
    </citation>
    <scope>NUCLEOTIDE SEQUENCE</scope>
    <source>
        <strain evidence="2">Nanhai2018</strain>
        <tissue evidence="2">Muscle</tissue>
    </source>
</reference>
<dbReference type="Proteomes" id="UP001152320">
    <property type="component" value="Chromosome 6"/>
</dbReference>
<name>A0A9Q1C8Z0_HOLLE</name>
<gene>
    <name evidence="2" type="ORF">HOLleu_15343</name>
</gene>